<evidence type="ECO:0008006" key="3">
    <source>
        <dbReference type="Google" id="ProtNLM"/>
    </source>
</evidence>
<organism evidence="1 2">
    <name type="scientific">Marmota marmota marmota</name>
    <name type="common">Alpine marmot</name>
    <dbReference type="NCBI Taxonomy" id="9994"/>
    <lineage>
        <taxon>Eukaryota</taxon>
        <taxon>Metazoa</taxon>
        <taxon>Chordata</taxon>
        <taxon>Craniata</taxon>
        <taxon>Vertebrata</taxon>
        <taxon>Euteleostomi</taxon>
        <taxon>Mammalia</taxon>
        <taxon>Eutheria</taxon>
        <taxon>Euarchontoglires</taxon>
        <taxon>Glires</taxon>
        <taxon>Rodentia</taxon>
        <taxon>Sciuromorpha</taxon>
        <taxon>Sciuridae</taxon>
        <taxon>Xerinae</taxon>
        <taxon>Marmotini</taxon>
        <taxon>Marmota</taxon>
    </lineage>
</organism>
<keyword evidence="2" id="KW-1185">Reference proteome</keyword>
<protein>
    <recommendedName>
        <fullName evidence="3">Reverse transcriptase domain-containing protein</fullName>
    </recommendedName>
</protein>
<reference evidence="1" key="1">
    <citation type="submission" date="2025-08" db="UniProtKB">
        <authorList>
            <consortium name="Ensembl"/>
        </authorList>
    </citation>
    <scope>IDENTIFICATION</scope>
</reference>
<name>A0A8C6AE78_MARMA</name>
<accession>A0A8C6AE78</accession>
<reference evidence="1" key="2">
    <citation type="submission" date="2025-09" db="UniProtKB">
        <authorList>
            <consortium name="Ensembl"/>
        </authorList>
    </citation>
    <scope>IDENTIFICATION</scope>
</reference>
<dbReference type="PANTHER" id="PTHR19446">
    <property type="entry name" value="REVERSE TRANSCRIPTASES"/>
    <property type="match status" value="1"/>
</dbReference>
<dbReference type="GeneTree" id="ENSGT01150000287169"/>
<dbReference type="AlphaFoldDB" id="A0A8C6AE78"/>
<proteinExistence type="predicted"/>
<evidence type="ECO:0000313" key="1">
    <source>
        <dbReference type="Ensembl" id="ENSMMMP00000027852.1"/>
    </source>
</evidence>
<sequence>MQGWFNIRKSINVIHHINRLKNKNHMIISIDAEKAFDKAMQSLFSWNSQLV</sequence>
<dbReference type="Proteomes" id="UP000694407">
    <property type="component" value="Unplaced"/>
</dbReference>
<evidence type="ECO:0000313" key="2">
    <source>
        <dbReference type="Proteomes" id="UP000694407"/>
    </source>
</evidence>
<dbReference type="Ensembl" id="ENSMMMT00000031496.1">
    <property type="protein sequence ID" value="ENSMMMP00000027852.1"/>
    <property type="gene ID" value="ENSMMMG00000024304.1"/>
</dbReference>